<dbReference type="PANTHER" id="PTHR43804">
    <property type="entry name" value="LD18447P"/>
    <property type="match status" value="1"/>
</dbReference>
<dbReference type="IntAct" id="A0A1D6J1Q9">
    <property type="interactions" value="1"/>
</dbReference>
<organism evidence="3">
    <name type="scientific">Zea mays</name>
    <name type="common">Maize</name>
    <dbReference type="NCBI Taxonomy" id="4577"/>
    <lineage>
        <taxon>Eukaryota</taxon>
        <taxon>Viridiplantae</taxon>
        <taxon>Streptophyta</taxon>
        <taxon>Embryophyta</taxon>
        <taxon>Tracheophyta</taxon>
        <taxon>Spermatophyta</taxon>
        <taxon>Magnoliopsida</taxon>
        <taxon>Liliopsida</taxon>
        <taxon>Poales</taxon>
        <taxon>Poaceae</taxon>
        <taxon>PACMAD clade</taxon>
        <taxon>Panicoideae</taxon>
        <taxon>Andropogonodae</taxon>
        <taxon>Andropogoneae</taxon>
        <taxon>Tripsacinae</taxon>
        <taxon>Zea</taxon>
    </lineage>
</organism>
<dbReference type="Gene3D" id="6.10.140.1950">
    <property type="match status" value="1"/>
</dbReference>
<reference evidence="3" key="1">
    <citation type="submission" date="2015-12" db="EMBL/GenBank/DDBJ databases">
        <title>Update maize B73 reference genome by single molecule sequencing technologies.</title>
        <authorList>
            <consortium name="Maize Genome Sequencing Project"/>
            <person name="Ware D."/>
        </authorList>
    </citation>
    <scope>NUCLEOTIDE SEQUENCE</scope>
    <source>
        <tissue evidence="3">Seedling</tissue>
    </source>
</reference>
<dbReference type="PANTHER" id="PTHR43804:SF7">
    <property type="entry name" value="LD18447P"/>
    <property type="match status" value="1"/>
</dbReference>
<dbReference type="Gene3D" id="3.30.70.1660">
    <property type="match status" value="1"/>
</dbReference>
<dbReference type="InterPro" id="IPR045853">
    <property type="entry name" value="Pep_chain_release_fac_I_sf"/>
</dbReference>
<dbReference type="STRING" id="4577.A0A1D6J1Q9"/>
<dbReference type="Pfam" id="PF03462">
    <property type="entry name" value="PCRF"/>
    <property type="match status" value="1"/>
</dbReference>
<gene>
    <name evidence="3" type="ORF">ZEAMMB73_Zm00001d024760</name>
</gene>
<dbReference type="SMR" id="A0A1D6J1Q9"/>
<dbReference type="EMBL" id="CM000786">
    <property type="protein sequence ID" value="AQK41985.1"/>
    <property type="molecule type" value="Genomic_DNA"/>
</dbReference>
<feature type="non-terminal residue" evidence="3">
    <location>
        <position position="138"/>
    </location>
</feature>
<name>A0A1D6J1Q9_MAIZE</name>
<sequence length="138" mass="16208">MSQQLPTNLVEIMEQRMKLIEQRSAYLQEQINQEIEGLKSLVANDREEKDMCEMAAEELLVAVEEEKRLQHELFRSLLPKDEADEKDCILEVRAANVCDHHSMSLSLILLRYRYEKYAQKNGWKFDVIDIMESAVKGY</sequence>
<keyword evidence="1" id="KW-0488">Methylation</keyword>
<feature type="domain" description="Peptide chain release factor" evidence="2">
    <location>
        <begin position="40"/>
        <end position="137"/>
    </location>
</feature>
<dbReference type="AlphaFoldDB" id="A0A1D6J1Q9"/>
<dbReference type="InterPro" id="IPR005139">
    <property type="entry name" value="PCRF"/>
</dbReference>
<protein>
    <recommendedName>
        <fullName evidence="2">Peptide chain release factor domain-containing protein</fullName>
    </recommendedName>
</protein>
<dbReference type="SMART" id="SM00937">
    <property type="entry name" value="PCRF"/>
    <property type="match status" value="1"/>
</dbReference>
<evidence type="ECO:0000256" key="1">
    <source>
        <dbReference type="ARBA" id="ARBA00022481"/>
    </source>
</evidence>
<dbReference type="ExpressionAtlas" id="A0A1D6J1Q9">
    <property type="expression patterns" value="baseline"/>
</dbReference>
<dbReference type="GO" id="GO:0006415">
    <property type="term" value="P:translational termination"/>
    <property type="evidence" value="ECO:0007669"/>
    <property type="project" value="InterPro"/>
</dbReference>
<dbReference type="FunFam" id="3.30.70.1660:FF:000032">
    <property type="entry name" value="Uncharacterized protein"/>
    <property type="match status" value="1"/>
</dbReference>
<dbReference type="SUPFAM" id="SSF75620">
    <property type="entry name" value="Release factor"/>
    <property type="match status" value="1"/>
</dbReference>
<evidence type="ECO:0000313" key="3">
    <source>
        <dbReference type="EMBL" id="AQK41985.1"/>
    </source>
</evidence>
<evidence type="ECO:0000259" key="2">
    <source>
        <dbReference type="SMART" id="SM00937"/>
    </source>
</evidence>
<proteinExistence type="predicted"/>
<dbReference type="InterPro" id="IPR050057">
    <property type="entry name" value="Prokaryotic/Mito_RF"/>
</dbReference>
<dbReference type="InParanoid" id="A0A1D6J1Q9"/>
<accession>A0A1D6J1Q9</accession>